<dbReference type="GO" id="GO:0003677">
    <property type="term" value="F:DNA binding"/>
    <property type="evidence" value="ECO:0007669"/>
    <property type="project" value="InterPro"/>
</dbReference>
<dbReference type="RefSeq" id="WP_012954713.1">
    <property type="nucleotide sequence ID" value="NC_013784.1"/>
</dbReference>
<dbReference type="Gene3D" id="1.10.260.40">
    <property type="entry name" value="lambda repressor-like DNA-binding domains"/>
    <property type="match status" value="1"/>
</dbReference>
<gene>
    <name evidence="1" type="ORF">ZZM4_0047</name>
</gene>
<reference evidence="1" key="1">
    <citation type="submission" date="2010-01" db="EMBL/GenBank/DDBJ databases">
        <title>Complete sequence of plasmid1 of Zymomonas mobilis subsp. mobilis ZM4.</title>
        <authorList>
            <consortium name="US DOE Joint Genome Institute"/>
            <person name="Lucas S."/>
            <person name="Copeland A."/>
            <person name="Lapidus A."/>
            <person name="Glavina del Rio T."/>
            <person name="Tice H."/>
            <person name="Bruce D."/>
            <person name="Goodwin L."/>
            <person name="Pitluck S."/>
            <person name="Balakireva M."/>
            <person name="Brettin T."/>
            <person name="Detter J.C."/>
            <person name="Han C."/>
            <person name="Larimer F."/>
            <person name="Land M."/>
            <person name="Hauser L."/>
            <person name="Kyrpides N."/>
            <person name="Mikhailova N."/>
            <person name="Pappas K."/>
        </authorList>
    </citation>
    <scope>NUCLEOTIDE SEQUENCE [LARGE SCALE GENOMIC DNA]</scope>
    <source>
        <strain evidence="1">ZM4</strain>
        <plasmid evidence="1">pZZM401</plasmid>
    </source>
</reference>
<dbReference type="AlphaFoldDB" id="A0A806CP43"/>
<name>A0A806CP43_ZYMMO</name>
<sequence>MTKRSHLEIEQLEKVRFWIRENRRMRGWSARKLSEEAKLAAKRRGKLANVSQQSISSFEAGHNKSIPAWISLLVDAFEDTPPSIPIPEISQQPFPIETPCTKKIPPETDLRKILLGLLAPMEVNLHDAWSLKQQIATSLAKRLPVAITQPQLYADI</sequence>
<dbReference type="InterPro" id="IPR001387">
    <property type="entry name" value="Cro/C1-type_HTH"/>
</dbReference>
<dbReference type="GeneID" id="79905280"/>
<accession>A0A806CP43</accession>
<geneLocation type="plasmid" evidence="1">
    <name>pZZM401</name>
</geneLocation>
<proteinExistence type="predicted"/>
<dbReference type="EMBL" id="CP001881">
    <property type="protein sequence ID" value="ADC33823.1"/>
    <property type="molecule type" value="Genomic_DNA"/>
</dbReference>
<protein>
    <submittedName>
        <fullName evidence="1">Uncharacterized protein</fullName>
    </submittedName>
</protein>
<keyword evidence="1" id="KW-0614">Plasmid</keyword>
<organism evidence="1">
    <name type="scientific">Zymomonas mobilis subsp. mobilis (strain ATCC 31821 / ZM4 / CP4)</name>
    <dbReference type="NCBI Taxonomy" id="264203"/>
    <lineage>
        <taxon>Bacteria</taxon>
        <taxon>Pseudomonadati</taxon>
        <taxon>Pseudomonadota</taxon>
        <taxon>Alphaproteobacteria</taxon>
        <taxon>Sphingomonadales</taxon>
        <taxon>Zymomonadaceae</taxon>
        <taxon>Zymomonas</taxon>
    </lineage>
</organism>
<dbReference type="CDD" id="cd00093">
    <property type="entry name" value="HTH_XRE"/>
    <property type="match status" value="1"/>
</dbReference>
<evidence type="ECO:0000313" key="1">
    <source>
        <dbReference type="EMBL" id="ADC33823.1"/>
    </source>
</evidence>
<dbReference type="InterPro" id="IPR010982">
    <property type="entry name" value="Lambda_DNA-bd_dom_sf"/>
</dbReference>